<dbReference type="SUPFAM" id="SSF82171">
    <property type="entry name" value="DPP6 N-terminal domain-like"/>
    <property type="match status" value="1"/>
</dbReference>
<dbReference type="EMBL" id="JABDJR010000613">
    <property type="protein sequence ID" value="NNF08098.1"/>
    <property type="molecule type" value="Genomic_DNA"/>
</dbReference>
<dbReference type="Pfam" id="PF26549">
    <property type="entry name" value="Tricorn_N"/>
    <property type="match status" value="1"/>
</dbReference>
<evidence type="ECO:0000313" key="3">
    <source>
        <dbReference type="EMBL" id="NNF08098.1"/>
    </source>
</evidence>
<evidence type="ECO:0000313" key="4">
    <source>
        <dbReference type="Proteomes" id="UP000547674"/>
    </source>
</evidence>
<dbReference type="PANTHER" id="PTHR36842">
    <property type="entry name" value="PROTEIN TOLB HOMOLOG"/>
    <property type="match status" value="1"/>
</dbReference>
<dbReference type="SUPFAM" id="SSF51338">
    <property type="entry name" value="Composite domain of metallo-dependent hydrolases"/>
    <property type="match status" value="1"/>
</dbReference>
<dbReference type="Gene3D" id="2.30.40.10">
    <property type="entry name" value="Urease, subunit C, domain 1"/>
    <property type="match status" value="1"/>
</dbReference>
<dbReference type="Proteomes" id="UP000547674">
    <property type="component" value="Unassembled WGS sequence"/>
</dbReference>
<dbReference type="Gene3D" id="3.20.20.140">
    <property type="entry name" value="Metal-dependent hydrolases"/>
    <property type="match status" value="1"/>
</dbReference>
<keyword evidence="2" id="KW-0732">Signal</keyword>
<dbReference type="SUPFAM" id="SSF51556">
    <property type="entry name" value="Metallo-dependent hydrolases"/>
    <property type="match status" value="1"/>
</dbReference>
<dbReference type="InterPro" id="IPR011659">
    <property type="entry name" value="WD40"/>
</dbReference>
<evidence type="ECO:0000256" key="1">
    <source>
        <dbReference type="ARBA" id="ARBA00009820"/>
    </source>
</evidence>
<sequence>MKISSFALSFVAFLLFSATLVTPASAEEKEKWDISEADLGPTKTLRWTVDEGTWMDLDVSPDGKWIVFDLLGDIYKLPITGGKAQAIRTGPAYEVQPRFSPDGSEIAFTSDAGGGDNIWIMDNEGAEARQLTKESFRLLNNPVWSPDGKTIVARKHFTSGRSLGAGEMWMYDVTAGGSGVQLTKKPNDQKDVNEPEFSADGKYLFYTIDSTPGSRFEYNKDPNTTIYTLRRIDLTTGKEITVANQAGSTLRPEASPDGKYLAFVRRVRTKSVLMVQDLETGLQRPVYDGLSQDMQETWSIFGTYPGFGWTPDSKSVVIWAKGKLQRINIDSGEATPIPFEADLRAEVVDALRFKQKFGQEDFDVHVARWATPSPNGDQVVFQALGYLWIRDIGGGTPRRLTNDTHFEYYPTWSPDGSQIIYSTWNDQTGGRINSISLRGGTQRTLVDEPGHYAYPSLSKDGQWLLYQRVGGDRYRGHAFTNDTGVFLKPMSGGETRKVTTEGSRPQFDADDDRILLFSWSTKKKTLFSVDFLGGNRREIATSERAQEMSLSPNGEWLAFRELWEVYAAPRPRTGKPIALGPKMKNLPVKKISNIAGEYLNWSADGTTLNYSLGSDLFRADIPGMFDGSSDPDSIALSWKAPTDIPNTNVVLRGAKILTMDSRGIIEDGAVHVVGNRIVAVGKSADIRPSEARDIDVRGKVLMPGLVDTHAHTGSSNNGLQAQQTWSFVANLAFGVTTTHDPSNNTTMIFATSEMAKAGNILAPRVFSTGTVLYGAEGDFKAPTESYEDALRHLSRLKAYG</sequence>
<feature type="chain" id="PRO_5031247261" evidence="2">
    <location>
        <begin position="27"/>
        <end position="800"/>
    </location>
</feature>
<dbReference type="SUPFAM" id="SSF69304">
    <property type="entry name" value="Tricorn protease N-terminal domain"/>
    <property type="match status" value="1"/>
</dbReference>
<dbReference type="InterPro" id="IPR011059">
    <property type="entry name" value="Metal-dep_hydrolase_composite"/>
</dbReference>
<dbReference type="GO" id="GO:0016810">
    <property type="term" value="F:hydrolase activity, acting on carbon-nitrogen (but not peptide) bonds"/>
    <property type="evidence" value="ECO:0007669"/>
    <property type="project" value="InterPro"/>
</dbReference>
<dbReference type="PANTHER" id="PTHR36842:SF1">
    <property type="entry name" value="PROTEIN TOLB"/>
    <property type="match status" value="1"/>
</dbReference>
<dbReference type="Pfam" id="PF07676">
    <property type="entry name" value="PD40"/>
    <property type="match status" value="3"/>
</dbReference>
<keyword evidence="3" id="KW-0378">Hydrolase</keyword>
<organism evidence="3 4">
    <name type="scientific">Eiseniibacteriota bacterium</name>
    <dbReference type="NCBI Taxonomy" id="2212470"/>
    <lineage>
        <taxon>Bacteria</taxon>
        <taxon>Candidatus Eiseniibacteriota</taxon>
    </lineage>
</organism>
<dbReference type="InterPro" id="IPR011042">
    <property type="entry name" value="6-blade_b-propeller_TolB-like"/>
</dbReference>
<comment type="similarity">
    <text evidence="1">Belongs to the TolB family.</text>
</comment>
<proteinExistence type="inferred from homology"/>
<protein>
    <submittedName>
        <fullName evidence="3">Amidohydrolase</fullName>
    </submittedName>
</protein>
<name>A0A7Y2EGS7_UNCEI</name>
<dbReference type="Gene3D" id="2.120.10.30">
    <property type="entry name" value="TolB, C-terminal domain"/>
    <property type="match status" value="3"/>
</dbReference>
<dbReference type="InterPro" id="IPR032466">
    <property type="entry name" value="Metal_Hydrolase"/>
</dbReference>
<comment type="caution">
    <text evidence="3">The sequence shown here is derived from an EMBL/GenBank/DDBJ whole genome shotgun (WGS) entry which is preliminary data.</text>
</comment>
<evidence type="ECO:0000256" key="2">
    <source>
        <dbReference type="SAM" id="SignalP"/>
    </source>
</evidence>
<dbReference type="AlphaFoldDB" id="A0A7Y2EGS7"/>
<feature type="signal peptide" evidence="2">
    <location>
        <begin position="1"/>
        <end position="26"/>
    </location>
</feature>
<gene>
    <name evidence="3" type="ORF">HKN21_15145</name>
</gene>
<reference evidence="3 4" key="1">
    <citation type="submission" date="2020-03" db="EMBL/GenBank/DDBJ databases">
        <title>Metabolic flexibility allows generalist bacteria to become dominant in a frequently disturbed ecosystem.</title>
        <authorList>
            <person name="Chen Y.-J."/>
            <person name="Leung P.M."/>
            <person name="Bay S.K."/>
            <person name="Hugenholtz P."/>
            <person name="Kessler A.J."/>
            <person name="Shelley G."/>
            <person name="Waite D.W."/>
            <person name="Cook P.L."/>
            <person name="Greening C."/>
        </authorList>
    </citation>
    <scope>NUCLEOTIDE SEQUENCE [LARGE SCALE GENOMIC DNA]</scope>
    <source>
        <strain evidence="3">SS_bin_28</strain>
    </source>
</reference>
<accession>A0A7Y2EGS7</accession>
<feature type="non-terminal residue" evidence="3">
    <location>
        <position position="800"/>
    </location>
</feature>